<dbReference type="InterPro" id="IPR012677">
    <property type="entry name" value="Nucleotide-bd_a/b_plait_sf"/>
</dbReference>
<dbReference type="Pfam" id="PF00076">
    <property type="entry name" value="RRM_1"/>
    <property type="match status" value="3"/>
</dbReference>
<comment type="caution">
    <text evidence="4">The sequence shown here is derived from an EMBL/GenBank/DDBJ whole genome shotgun (WGS) entry which is preliminary data.</text>
</comment>
<dbReference type="SUPFAM" id="SSF54928">
    <property type="entry name" value="RNA-binding domain, RBD"/>
    <property type="match status" value="2"/>
</dbReference>
<evidence type="ECO:0000313" key="4">
    <source>
        <dbReference type="EMBL" id="GFS53068.1"/>
    </source>
</evidence>
<dbReference type="InterPro" id="IPR000504">
    <property type="entry name" value="RRM_dom"/>
</dbReference>
<evidence type="ECO:0000256" key="1">
    <source>
        <dbReference type="ARBA" id="ARBA00022884"/>
    </source>
</evidence>
<dbReference type="SMART" id="SM00360">
    <property type="entry name" value="RRM"/>
    <property type="match status" value="3"/>
</dbReference>
<organism evidence="4 5">
    <name type="scientific">Nephila pilipes</name>
    <name type="common">Giant wood spider</name>
    <name type="synonym">Nephila maculata</name>
    <dbReference type="NCBI Taxonomy" id="299642"/>
    <lineage>
        <taxon>Eukaryota</taxon>
        <taxon>Metazoa</taxon>
        <taxon>Ecdysozoa</taxon>
        <taxon>Arthropoda</taxon>
        <taxon>Chelicerata</taxon>
        <taxon>Arachnida</taxon>
        <taxon>Araneae</taxon>
        <taxon>Araneomorphae</taxon>
        <taxon>Entelegynae</taxon>
        <taxon>Araneoidea</taxon>
        <taxon>Nephilidae</taxon>
        <taxon>Nephila</taxon>
    </lineage>
</organism>
<evidence type="ECO:0000313" key="5">
    <source>
        <dbReference type="Proteomes" id="UP000887013"/>
    </source>
</evidence>
<feature type="domain" description="RRM" evidence="3">
    <location>
        <begin position="94"/>
        <end position="170"/>
    </location>
</feature>
<dbReference type="Proteomes" id="UP000887013">
    <property type="component" value="Unassembled WGS sequence"/>
</dbReference>
<feature type="domain" description="RRM" evidence="3">
    <location>
        <begin position="3"/>
        <end position="80"/>
    </location>
</feature>
<dbReference type="InterPro" id="IPR035979">
    <property type="entry name" value="RBD_domain_sf"/>
</dbReference>
<dbReference type="EMBL" id="BMAW01046037">
    <property type="protein sequence ID" value="GFS53068.1"/>
    <property type="molecule type" value="Genomic_DNA"/>
</dbReference>
<dbReference type="PROSITE" id="PS50102">
    <property type="entry name" value="RRM"/>
    <property type="match status" value="3"/>
</dbReference>
<name>A0A8X6INS9_NEPPI</name>
<evidence type="ECO:0000259" key="3">
    <source>
        <dbReference type="PROSITE" id="PS50102"/>
    </source>
</evidence>
<keyword evidence="5" id="KW-1185">Reference proteome</keyword>
<gene>
    <name evidence="4" type="primary">PAB3</name>
    <name evidence="4" type="ORF">NPIL_78021</name>
</gene>
<protein>
    <submittedName>
        <fullName evidence="4">Polyadenylate-binding protein 3</fullName>
    </submittedName>
</protein>
<dbReference type="AlphaFoldDB" id="A0A8X6INS9"/>
<dbReference type="PANTHER" id="PTHR48025:SF1">
    <property type="entry name" value="RRM DOMAIN-CONTAINING PROTEIN"/>
    <property type="match status" value="1"/>
</dbReference>
<dbReference type="Gene3D" id="3.30.70.330">
    <property type="match status" value="3"/>
</dbReference>
<accession>A0A8X6INS9</accession>
<dbReference type="InterPro" id="IPR050502">
    <property type="entry name" value="Euk_RNA-bind_prot"/>
</dbReference>
<dbReference type="GO" id="GO:0003729">
    <property type="term" value="F:mRNA binding"/>
    <property type="evidence" value="ECO:0007669"/>
    <property type="project" value="TreeGrafter"/>
</dbReference>
<proteinExistence type="predicted"/>
<keyword evidence="1 2" id="KW-0694">RNA-binding</keyword>
<reference evidence="4" key="1">
    <citation type="submission" date="2020-08" db="EMBL/GenBank/DDBJ databases">
        <title>Multicomponent nature underlies the extraordinary mechanical properties of spider dragline silk.</title>
        <authorList>
            <person name="Kono N."/>
            <person name="Nakamura H."/>
            <person name="Mori M."/>
            <person name="Yoshida Y."/>
            <person name="Ohtoshi R."/>
            <person name="Malay A.D."/>
            <person name="Moran D.A.P."/>
            <person name="Tomita M."/>
            <person name="Numata K."/>
            <person name="Arakawa K."/>
        </authorList>
    </citation>
    <scope>NUCLEOTIDE SEQUENCE</scope>
</reference>
<evidence type="ECO:0000256" key="2">
    <source>
        <dbReference type="PROSITE-ProRule" id="PRU00176"/>
    </source>
</evidence>
<sequence>MTTTILIENLYPSIDVSNLCELFGKYGRILSANIEFDPNLVSLGKGRVCYDNSSSAHCAVKEMNGRKHLGKAVYVKVQSNLYDPTDLSQIEPFKQIFVKNIDLAWDDYDLIGQFGRFGEIEDAKISETNGRSNGYGFVKFQKHSSAKTAVEVMHNKIINGRKIFVQPFTYKPPNEVLKPPAPPPLYYVDNTPKQFSQMNNLFIKNLPKDLYEDELNNLFKKFGAIQSVKVATDKAHKSKGYGFVCFYNEKVAAKARDQMNGVSYKSKILEVDFYRNNKSGRDQFVQPNHSYPKVKVYEEQFKTGRPAFLDDKNTLFSFTAKR</sequence>
<dbReference type="OrthoDB" id="78437at2759"/>
<dbReference type="CDD" id="cd00590">
    <property type="entry name" value="RRM_SF"/>
    <property type="match status" value="2"/>
</dbReference>
<dbReference type="PANTHER" id="PTHR48025">
    <property type="entry name" value="OS02G0815200 PROTEIN"/>
    <property type="match status" value="1"/>
</dbReference>
<feature type="domain" description="RRM" evidence="3">
    <location>
        <begin position="199"/>
        <end position="276"/>
    </location>
</feature>